<proteinExistence type="predicted"/>
<name>A0ABD3NY74_9STRA</name>
<dbReference type="PROSITE" id="PS50096">
    <property type="entry name" value="IQ"/>
    <property type="match status" value="2"/>
</dbReference>
<reference evidence="1 2" key="1">
    <citation type="journal article" date="2020" name="G3 (Bethesda)">
        <title>Improved Reference Genome for Cyclotella cryptica CCMP332, a Model for Cell Wall Morphogenesis, Salinity Adaptation, and Lipid Production in Diatoms (Bacillariophyta).</title>
        <authorList>
            <person name="Roberts W.R."/>
            <person name="Downey K.M."/>
            <person name="Ruck E.C."/>
            <person name="Traller J.C."/>
            <person name="Alverson A.J."/>
        </authorList>
    </citation>
    <scope>NUCLEOTIDE SEQUENCE [LARGE SCALE GENOMIC DNA]</scope>
    <source>
        <strain evidence="1 2">CCMP332</strain>
    </source>
</reference>
<evidence type="ECO:0000313" key="2">
    <source>
        <dbReference type="Proteomes" id="UP001516023"/>
    </source>
</evidence>
<gene>
    <name evidence="1" type="ORF">HJC23_008259</name>
</gene>
<dbReference type="Gene3D" id="1.20.5.190">
    <property type="match status" value="1"/>
</dbReference>
<keyword evidence="2" id="KW-1185">Reference proteome</keyword>
<organism evidence="1 2">
    <name type="scientific">Cyclotella cryptica</name>
    <dbReference type="NCBI Taxonomy" id="29204"/>
    <lineage>
        <taxon>Eukaryota</taxon>
        <taxon>Sar</taxon>
        <taxon>Stramenopiles</taxon>
        <taxon>Ochrophyta</taxon>
        <taxon>Bacillariophyta</taxon>
        <taxon>Coscinodiscophyceae</taxon>
        <taxon>Thalassiosirophycidae</taxon>
        <taxon>Stephanodiscales</taxon>
        <taxon>Stephanodiscaceae</taxon>
        <taxon>Cyclotella</taxon>
    </lineage>
</organism>
<dbReference type="EMBL" id="JABMIG020000353">
    <property type="protein sequence ID" value="KAL3780329.1"/>
    <property type="molecule type" value="Genomic_DNA"/>
</dbReference>
<protein>
    <submittedName>
        <fullName evidence="1">Uncharacterized protein</fullName>
    </submittedName>
</protein>
<comment type="caution">
    <text evidence="1">The sequence shown here is derived from an EMBL/GenBank/DDBJ whole genome shotgun (WGS) entry which is preliminary data.</text>
</comment>
<dbReference type="Proteomes" id="UP001516023">
    <property type="component" value="Unassembled WGS sequence"/>
</dbReference>
<accession>A0ABD3NY74</accession>
<sequence>MKSCGKTSIPILGRRSRFGGFAKSSTAEASRPIEALEADEGTINRKCEMILAEMDRCEKWTHRHIESCVLHGVPQVFVTKDLHHELEAELDRLLIEQLTFQEKKFHLASVPDEAVEQVPHNILDDKTCLACNADPCKWKLLCDADALTKRKKMLFRALVVAQKQMDGKTSMLNGSSNLFVSNDSIKELSEEIKDIDSTIKLCCVDEELHRTYASKTESVIVRSIHGFDTTVKRQNAIRALEFEHNRLIAKVVSSETIEGVLNWMLEGWYFGEWTSDKQVNTNLPDDLPSFDYRGNIISRAKNIQLSSNAEALRAATAEKETDDFKSMERSLRYGFFCLTFMYFRALHCLRREKETWSGACDVVTMAKRAPLSAERMKMIQEEKNVAFRKARLDYAMEKARRGEERKRLKLEKERVEKAKILQWKKKREQAAQRLALCVQRVFRGHIGRKVAKVHSLRRDRIRSANVFMNTCATAIAKVWRGYCGRQDARYIRKEMAEFLFAIREEEARDDEQEYLAMQRWFG</sequence>
<dbReference type="AlphaFoldDB" id="A0ABD3NY74"/>
<evidence type="ECO:0000313" key="1">
    <source>
        <dbReference type="EMBL" id="KAL3780329.1"/>
    </source>
</evidence>